<organism evidence="7 8">
    <name type="scientific">Plutella xylostella</name>
    <name type="common">Diamondback moth</name>
    <name type="synonym">Plutella maculipennis</name>
    <dbReference type="NCBI Taxonomy" id="51655"/>
    <lineage>
        <taxon>Eukaryota</taxon>
        <taxon>Metazoa</taxon>
        <taxon>Ecdysozoa</taxon>
        <taxon>Arthropoda</taxon>
        <taxon>Hexapoda</taxon>
        <taxon>Insecta</taxon>
        <taxon>Pterygota</taxon>
        <taxon>Neoptera</taxon>
        <taxon>Endopterygota</taxon>
        <taxon>Lepidoptera</taxon>
        <taxon>Glossata</taxon>
        <taxon>Ditrysia</taxon>
        <taxon>Yponomeutoidea</taxon>
        <taxon>Plutellidae</taxon>
        <taxon>Plutella</taxon>
    </lineage>
</organism>
<evidence type="ECO:0000256" key="1">
    <source>
        <dbReference type="ARBA" id="ARBA00004141"/>
    </source>
</evidence>
<feature type="transmembrane region" description="Helical" evidence="6">
    <location>
        <begin position="77"/>
        <end position="94"/>
    </location>
</feature>
<feature type="transmembrane region" description="Helical" evidence="6">
    <location>
        <begin position="179"/>
        <end position="196"/>
    </location>
</feature>
<evidence type="ECO:0000313" key="8">
    <source>
        <dbReference type="Proteomes" id="UP000823941"/>
    </source>
</evidence>
<evidence type="ECO:0000256" key="3">
    <source>
        <dbReference type="ARBA" id="ARBA00022692"/>
    </source>
</evidence>
<evidence type="ECO:0000313" key="7">
    <source>
        <dbReference type="EMBL" id="KAG7299744.1"/>
    </source>
</evidence>
<dbReference type="PANTHER" id="PTHR11266">
    <property type="entry name" value="PEROXISOMAL MEMBRANE PROTEIN 2, PXMP2 MPV17"/>
    <property type="match status" value="1"/>
</dbReference>
<accession>A0ABQ7Q3D3</accession>
<evidence type="ECO:0000256" key="6">
    <source>
        <dbReference type="RuleBase" id="RU363053"/>
    </source>
</evidence>
<comment type="similarity">
    <text evidence="2 6">Belongs to the peroxisomal membrane protein PXMP2/4 family.</text>
</comment>
<evidence type="ECO:0000256" key="4">
    <source>
        <dbReference type="ARBA" id="ARBA00022989"/>
    </source>
</evidence>
<evidence type="ECO:0000256" key="5">
    <source>
        <dbReference type="ARBA" id="ARBA00023136"/>
    </source>
</evidence>
<feature type="transmembrane region" description="Helical" evidence="6">
    <location>
        <begin position="151"/>
        <end position="173"/>
    </location>
</feature>
<comment type="caution">
    <text evidence="7">The sequence shown here is derived from an EMBL/GenBank/DDBJ whole genome shotgun (WGS) entry which is preliminary data.</text>
</comment>
<proteinExistence type="inferred from homology"/>
<reference evidence="7 8" key="1">
    <citation type="submission" date="2021-06" db="EMBL/GenBank/DDBJ databases">
        <title>A haploid diamondback moth (Plutella xylostella L.) genome assembly resolves 31 chromosomes and identifies a diamide resistance mutation.</title>
        <authorList>
            <person name="Ward C.M."/>
            <person name="Perry K.D."/>
            <person name="Baker G."/>
            <person name="Powis K."/>
            <person name="Heckel D.G."/>
            <person name="Baxter S.W."/>
        </authorList>
    </citation>
    <scope>NUCLEOTIDE SEQUENCE [LARGE SCALE GENOMIC DNA]</scope>
    <source>
        <strain evidence="7 8">LV</strain>
        <tissue evidence="7">Single pupa</tissue>
    </source>
</reference>
<feature type="transmembrane region" description="Helical" evidence="6">
    <location>
        <begin position="114"/>
        <end position="135"/>
    </location>
</feature>
<evidence type="ECO:0000256" key="2">
    <source>
        <dbReference type="ARBA" id="ARBA00006824"/>
    </source>
</evidence>
<evidence type="ECO:0008006" key="9">
    <source>
        <dbReference type="Google" id="ProtNLM"/>
    </source>
</evidence>
<sequence>MFSVSCLRLRQIVPVVSQTVRKKSLYNRSLQYFFTKNLLITNSVSSGIFMLFGDLIQQEIEYRRGLLDRRYDWARSARMCIVGTALGPMHHYYYLYLDKFIPKATFLTAMQKIFFDQLFASPGTIILFFLGIGYLEGKNTYKVVSELREKFVYVYLGDCIFWPPVQFINFYFLPSRYRVFYINFATMIFNVFLSYMKHDFKEK</sequence>
<dbReference type="EMBL" id="JAHIBW010000022">
    <property type="protein sequence ID" value="KAG7299744.1"/>
    <property type="molecule type" value="Genomic_DNA"/>
</dbReference>
<name>A0ABQ7Q3D3_PLUXY</name>
<keyword evidence="3 6" id="KW-0812">Transmembrane</keyword>
<keyword evidence="5 6" id="KW-0472">Membrane</keyword>
<dbReference type="PANTHER" id="PTHR11266:SF81">
    <property type="entry name" value="GH12661P-RELATED"/>
    <property type="match status" value="1"/>
</dbReference>
<comment type="subcellular location">
    <subcellularLocation>
        <location evidence="1">Membrane</location>
        <topology evidence="1">Multi-pass membrane protein</topology>
    </subcellularLocation>
</comment>
<gene>
    <name evidence="7" type="ORF">JYU34_016747</name>
</gene>
<dbReference type="Proteomes" id="UP000823941">
    <property type="component" value="Chromosome 22"/>
</dbReference>
<dbReference type="InterPro" id="IPR007248">
    <property type="entry name" value="Mpv17_PMP22"/>
</dbReference>
<keyword evidence="8" id="KW-1185">Reference proteome</keyword>
<dbReference type="Pfam" id="PF04117">
    <property type="entry name" value="Mpv17_PMP22"/>
    <property type="match status" value="1"/>
</dbReference>
<protein>
    <recommendedName>
        <fullName evidence="9">Mpv17-like protein 2</fullName>
    </recommendedName>
</protein>
<keyword evidence="4 6" id="KW-1133">Transmembrane helix</keyword>